<organism evidence="1 2">
    <name type="scientific">Methyloligella halotolerans</name>
    <dbReference type="NCBI Taxonomy" id="1177755"/>
    <lineage>
        <taxon>Bacteria</taxon>
        <taxon>Pseudomonadati</taxon>
        <taxon>Pseudomonadota</taxon>
        <taxon>Alphaproteobacteria</taxon>
        <taxon>Hyphomicrobiales</taxon>
        <taxon>Hyphomicrobiaceae</taxon>
        <taxon>Methyloligella</taxon>
    </lineage>
</organism>
<name>A0A1E2S1K2_9HYPH</name>
<evidence type="ECO:0000313" key="2">
    <source>
        <dbReference type="Proteomes" id="UP000095087"/>
    </source>
</evidence>
<keyword evidence="2" id="KW-1185">Reference proteome</keyword>
<dbReference type="AlphaFoldDB" id="A0A1E2S1K2"/>
<proteinExistence type="predicted"/>
<sequence length="43" mass="4553">MKTVNGEEVTAVKQLVTLLSNNTGGWELQIARGGRILSLQIGG</sequence>
<evidence type="ECO:0008006" key="3">
    <source>
        <dbReference type="Google" id="ProtNLM"/>
    </source>
</evidence>
<evidence type="ECO:0000313" key="1">
    <source>
        <dbReference type="EMBL" id="ODA68331.1"/>
    </source>
</evidence>
<accession>A0A1E2S1K2</accession>
<dbReference type="EMBL" id="MASI01000001">
    <property type="protein sequence ID" value="ODA68331.1"/>
    <property type="molecule type" value="Genomic_DNA"/>
</dbReference>
<gene>
    <name evidence="1" type="ORF">A7A08_00152</name>
</gene>
<dbReference type="RefSeq" id="WP_280948559.1">
    <property type="nucleotide sequence ID" value="NZ_MASI01000001.1"/>
</dbReference>
<comment type="caution">
    <text evidence="1">The sequence shown here is derived from an EMBL/GenBank/DDBJ whole genome shotgun (WGS) entry which is preliminary data.</text>
</comment>
<protein>
    <recommendedName>
        <fullName evidence="3">PDZ domain-containing protein</fullName>
    </recommendedName>
</protein>
<dbReference type="Proteomes" id="UP000095087">
    <property type="component" value="Unassembled WGS sequence"/>
</dbReference>
<reference evidence="1 2" key="1">
    <citation type="submission" date="2016-07" db="EMBL/GenBank/DDBJ databases">
        <title>Draft genome sequence of Methyloligella halotolerans C2T (VKM B-2706T=CCUG 61687T=DSM 25045T), a halotolerant polyhydroxybutyrate accumulating methylotroph.</title>
        <authorList>
            <person name="Vasilenko O.V."/>
            <person name="Doronina N.V."/>
            <person name="Poroshina M.N."/>
            <person name="Tarlachkov S.V."/>
            <person name="Trotsenko Y.A."/>
        </authorList>
    </citation>
    <scope>NUCLEOTIDE SEQUENCE [LARGE SCALE GENOMIC DNA]</scope>
    <source>
        <strain evidence="1 2">VKM B-2706</strain>
    </source>
</reference>